<proteinExistence type="predicted"/>
<evidence type="ECO:0000313" key="4">
    <source>
        <dbReference type="Proteomes" id="UP000193224"/>
    </source>
</evidence>
<dbReference type="AlphaFoldDB" id="A0A1X7BTA3"/>
<dbReference type="CDD" id="cd00761">
    <property type="entry name" value="Glyco_tranf_GTA_type"/>
    <property type="match status" value="1"/>
</dbReference>
<evidence type="ECO:0000259" key="2">
    <source>
        <dbReference type="Pfam" id="PF00535"/>
    </source>
</evidence>
<dbReference type="Proteomes" id="UP000193224">
    <property type="component" value="Unassembled WGS sequence"/>
</dbReference>
<keyword evidence="3" id="KW-0808">Transferase</keyword>
<evidence type="ECO:0000313" key="3">
    <source>
        <dbReference type="EMBL" id="SMC12857.1"/>
    </source>
</evidence>
<dbReference type="InterPro" id="IPR050834">
    <property type="entry name" value="Glycosyltransf_2"/>
</dbReference>
<dbReference type="GO" id="GO:0016757">
    <property type="term" value="F:glycosyltransferase activity"/>
    <property type="evidence" value="ECO:0007669"/>
    <property type="project" value="UniProtKB-KW"/>
</dbReference>
<dbReference type="SUPFAM" id="SSF53448">
    <property type="entry name" value="Nucleotide-diphospho-sugar transferases"/>
    <property type="match status" value="1"/>
</dbReference>
<reference evidence="3 4" key="1">
    <citation type="submission" date="2017-03" db="EMBL/GenBank/DDBJ databases">
        <authorList>
            <person name="Afonso C.L."/>
            <person name="Miller P.J."/>
            <person name="Scott M.A."/>
            <person name="Spackman E."/>
            <person name="Goraichik I."/>
            <person name="Dimitrov K.M."/>
            <person name="Suarez D.L."/>
            <person name="Swayne D.E."/>
        </authorList>
    </citation>
    <scope>NUCLEOTIDE SEQUENCE [LARGE SCALE GENOMIC DNA]</scope>
    <source>
        <strain evidence="3 4">CECT 7745</strain>
    </source>
</reference>
<accession>A0A1X7BTA3</accession>
<dbReference type="Pfam" id="PF00535">
    <property type="entry name" value="Glycos_transf_2"/>
    <property type="match status" value="1"/>
</dbReference>
<dbReference type="RefSeq" id="WP_085800810.1">
    <property type="nucleotide sequence ID" value="NZ_FWXB01000010.1"/>
</dbReference>
<dbReference type="InterPro" id="IPR029044">
    <property type="entry name" value="Nucleotide-diphossugar_trans"/>
</dbReference>
<dbReference type="EC" id="2.4.-.-" evidence="3"/>
<gene>
    <name evidence="3" type="primary">epsE_4</name>
    <name evidence="3" type="ORF">ROA7745_02689</name>
</gene>
<organism evidence="3 4">
    <name type="scientific">Roseovarius aestuarii</name>
    <dbReference type="NCBI Taxonomy" id="475083"/>
    <lineage>
        <taxon>Bacteria</taxon>
        <taxon>Pseudomonadati</taxon>
        <taxon>Pseudomonadota</taxon>
        <taxon>Alphaproteobacteria</taxon>
        <taxon>Rhodobacterales</taxon>
        <taxon>Roseobacteraceae</taxon>
        <taxon>Roseovarius</taxon>
    </lineage>
</organism>
<name>A0A1X7BTA3_9RHOB</name>
<feature type="region of interest" description="Disordered" evidence="1">
    <location>
        <begin position="403"/>
        <end position="434"/>
    </location>
</feature>
<dbReference type="EMBL" id="FWXB01000010">
    <property type="protein sequence ID" value="SMC12857.1"/>
    <property type="molecule type" value="Genomic_DNA"/>
</dbReference>
<sequence length="434" mass="48672">MLDRSPPLVSVIMANFNGQEHLARAVHSVLAQTVTDVELLLADDASTDASLPIAERIMRQDDRLRILRGPRNSGPAAARNRALTHACGEWIAVVDSDDIIHPERLERLIVAAETERTDGIADDLIFFGKSPQQHGQVLSQTLLLDTPVDLTPGALLDMPTLGYLKPVLRRSVVGELRYRKDMRIGEDHDFYMRYLLRGGRLRLIGQSYYLYRRHGNSISHRQHPEDVTAMLNAQDDLVAQFPDIPLDLASRFSARRNELDRSLQFERLVRDIKQQKWRAVLHMICKIPALLAPLLRAMREHWQNRIGQKQAPQDTAPSDVVLQTDEQIRDRPPQGAMPLTIPKHPGQWEAADWAKFMAALPARVDRVFAKGAPGRFALGYVPQCNAAILEAEDSLWTDSFEFGPADLQSRNQPGVAPLYTAPTRGDPVPGKETG</sequence>
<keyword evidence="4" id="KW-1185">Reference proteome</keyword>
<dbReference type="PANTHER" id="PTHR43685:SF2">
    <property type="entry name" value="GLYCOSYLTRANSFERASE 2-LIKE DOMAIN-CONTAINING PROTEIN"/>
    <property type="match status" value="1"/>
</dbReference>
<evidence type="ECO:0000256" key="1">
    <source>
        <dbReference type="SAM" id="MobiDB-lite"/>
    </source>
</evidence>
<protein>
    <submittedName>
        <fullName evidence="3">Putative glycosyltransferase EpsE</fullName>
        <ecNumber evidence="3">2.4.-.-</ecNumber>
    </submittedName>
</protein>
<feature type="domain" description="Glycosyltransferase 2-like" evidence="2">
    <location>
        <begin position="10"/>
        <end position="129"/>
    </location>
</feature>
<dbReference type="PANTHER" id="PTHR43685">
    <property type="entry name" value="GLYCOSYLTRANSFERASE"/>
    <property type="match status" value="1"/>
</dbReference>
<dbReference type="Gene3D" id="3.90.550.10">
    <property type="entry name" value="Spore Coat Polysaccharide Biosynthesis Protein SpsA, Chain A"/>
    <property type="match status" value="1"/>
</dbReference>
<keyword evidence="3" id="KW-0328">Glycosyltransferase</keyword>
<dbReference type="InterPro" id="IPR001173">
    <property type="entry name" value="Glyco_trans_2-like"/>
</dbReference>
<dbReference type="OrthoDB" id="9790710at2"/>